<dbReference type="EMBL" id="BARW01011768">
    <property type="protein sequence ID" value="GAI76477.1"/>
    <property type="molecule type" value="Genomic_DNA"/>
</dbReference>
<gene>
    <name evidence="1" type="ORF">S12H4_22530</name>
</gene>
<dbReference type="Gene3D" id="3.75.10.10">
    <property type="entry name" value="L-arginine/glycine Amidinotransferase, Chain A"/>
    <property type="match status" value="1"/>
</dbReference>
<name>X1R6Z1_9ZZZZ</name>
<reference evidence="1" key="1">
    <citation type="journal article" date="2014" name="Front. Microbiol.">
        <title>High frequency of phylogenetically diverse reductive dehalogenase-homologous genes in deep subseafloor sedimentary metagenomes.</title>
        <authorList>
            <person name="Kawai M."/>
            <person name="Futagami T."/>
            <person name="Toyoda A."/>
            <person name="Takaki Y."/>
            <person name="Nishi S."/>
            <person name="Hori S."/>
            <person name="Arai W."/>
            <person name="Tsubouchi T."/>
            <person name="Morono Y."/>
            <person name="Uchiyama I."/>
            <person name="Ito T."/>
            <person name="Fujiyama A."/>
            <person name="Inagaki F."/>
            <person name="Takami H."/>
        </authorList>
    </citation>
    <scope>NUCLEOTIDE SEQUENCE</scope>
    <source>
        <strain evidence="1">Expedition CK06-06</strain>
    </source>
</reference>
<dbReference type="AlphaFoldDB" id="X1R6Z1"/>
<protein>
    <recommendedName>
        <fullName evidence="2">Amidinotransferase</fullName>
    </recommendedName>
</protein>
<evidence type="ECO:0008006" key="2">
    <source>
        <dbReference type="Google" id="ProtNLM"/>
    </source>
</evidence>
<proteinExistence type="predicted"/>
<sequence>AGEFIDNPIFNNFNIIKVDNDERYASNCIRVNDYVLVAEGYQKTIKAIERAGYKTIRVDVSEFRKLDGGLSCLSLRF</sequence>
<evidence type="ECO:0000313" key="1">
    <source>
        <dbReference type="EMBL" id="GAI76477.1"/>
    </source>
</evidence>
<organism evidence="1">
    <name type="scientific">marine sediment metagenome</name>
    <dbReference type="NCBI Taxonomy" id="412755"/>
    <lineage>
        <taxon>unclassified sequences</taxon>
        <taxon>metagenomes</taxon>
        <taxon>ecological metagenomes</taxon>
    </lineage>
</organism>
<comment type="caution">
    <text evidence="1">The sequence shown here is derived from an EMBL/GenBank/DDBJ whole genome shotgun (WGS) entry which is preliminary data.</text>
</comment>
<accession>X1R6Z1</accession>
<dbReference type="SUPFAM" id="SSF55909">
    <property type="entry name" value="Pentein"/>
    <property type="match status" value="1"/>
</dbReference>
<feature type="non-terminal residue" evidence="1">
    <location>
        <position position="1"/>
    </location>
</feature>